<dbReference type="InterPro" id="IPR002347">
    <property type="entry name" value="SDR_fam"/>
</dbReference>
<evidence type="ECO:0000313" key="3">
    <source>
        <dbReference type="Proteomes" id="UP001176961"/>
    </source>
</evidence>
<dbReference type="EMBL" id="CATQJL010000305">
    <property type="protein sequence ID" value="CAJ0601187.1"/>
    <property type="molecule type" value="Genomic_DNA"/>
</dbReference>
<dbReference type="CDD" id="cd05325">
    <property type="entry name" value="carb_red_sniffer_like_SDR_c"/>
    <property type="match status" value="1"/>
</dbReference>
<dbReference type="GO" id="GO:0016491">
    <property type="term" value="F:oxidoreductase activity"/>
    <property type="evidence" value="ECO:0007669"/>
    <property type="project" value="TreeGrafter"/>
</dbReference>
<evidence type="ECO:0000313" key="2">
    <source>
        <dbReference type="EMBL" id="CAJ0601187.1"/>
    </source>
</evidence>
<gene>
    <name evidence="2" type="ORF">CYNAS_LOCUS13170</name>
</gene>
<evidence type="ECO:0000256" key="1">
    <source>
        <dbReference type="RuleBase" id="RU000363"/>
    </source>
</evidence>
<protein>
    <recommendedName>
        <fullName evidence="4">C-factor</fullName>
    </recommendedName>
</protein>
<dbReference type="Gene3D" id="3.40.50.720">
    <property type="entry name" value="NAD(P)-binding Rossmann-like Domain"/>
    <property type="match status" value="1"/>
</dbReference>
<keyword evidence="3" id="KW-1185">Reference proteome</keyword>
<sequence length="251" mass="26752">MVYPASVFITGANRGIGFALVQAFLKISVVQHVFAGVRNPDGAKDLKAISDDRLKIVRIDLENDQLIKNAYAQVEKVVGDRGLNLLVNNAGVMTSYSANGPISRETLAKCINVNTVGTTIVSQTFLPLLKRASARVPDDHQGIDRAAIINISSGYGSISQNHDGSGSSGALAYKISKAGVNQLGKTMAVDLAGDKIIVTQFHPGWVQTDMGGRNAPTTPTESATSLVDSMSKLQKQHSGGFYDRHLNAIPY</sequence>
<dbReference type="GO" id="GO:0005737">
    <property type="term" value="C:cytoplasm"/>
    <property type="evidence" value="ECO:0007669"/>
    <property type="project" value="TreeGrafter"/>
</dbReference>
<name>A0AA36GZK5_CYLNA</name>
<proteinExistence type="inferred from homology"/>
<evidence type="ECO:0008006" key="4">
    <source>
        <dbReference type="Google" id="ProtNLM"/>
    </source>
</evidence>
<dbReference type="PRINTS" id="PR00080">
    <property type="entry name" value="SDRFAMILY"/>
</dbReference>
<accession>A0AA36GZK5</accession>
<dbReference type="PRINTS" id="PR00081">
    <property type="entry name" value="GDHRDH"/>
</dbReference>
<dbReference type="InterPro" id="IPR051468">
    <property type="entry name" value="Fungal_SecMetab_SDRs"/>
</dbReference>
<dbReference type="PANTHER" id="PTHR43544">
    <property type="entry name" value="SHORT-CHAIN DEHYDROGENASE/REDUCTASE"/>
    <property type="match status" value="1"/>
</dbReference>
<organism evidence="2 3">
    <name type="scientific">Cylicocyclus nassatus</name>
    <name type="common">Nematode worm</name>
    <dbReference type="NCBI Taxonomy" id="53992"/>
    <lineage>
        <taxon>Eukaryota</taxon>
        <taxon>Metazoa</taxon>
        <taxon>Ecdysozoa</taxon>
        <taxon>Nematoda</taxon>
        <taxon>Chromadorea</taxon>
        <taxon>Rhabditida</taxon>
        <taxon>Rhabditina</taxon>
        <taxon>Rhabditomorpha</taxon>
        <taxon>Strongyloidea</taxon>
        <taxon>Strongylidae</taxon>
        <taxon>Cylicocyclus</taxon>
    </lineage>
</organism>
<dbReference type="Pfam" id="PF00106">
    <property type="entry name" value="adh_short"/>
    <property type="match status" value="1"/>
</dbReference>
<dbReference type="AlphaFoldDB" id="A0AA36GZK5"/>
<dbReference type="InterPro" id="IPR036291">
    <property type="entry name" value="NAD(P)-bd_dom_sf"/>
</dbReference>
<dbReference type="SUPFAM" id="SSF51735">
    <property type="entry name" value="NAD(P)-binding Rossmann-fold domains"/>
    <property type="match status" value="1"/>
</dbReference>
<comment type="similarity">
    <text evidence="1">Belongs to the short-chain dehydrogenases/reductases (SDR) family.</text>
</comment>
<dbReference type="Proteomes" id="UP001176961">
    <property type="component" value="Unassembled WGS sequence"/>
</dbReference>
<dbReference type="PANTHER" id="PTHR43544:SF5">
    <property type="entry name" value="C-FACTOR-RELATED"/>
    <property type="match status" value="1"/>
</dbReference>
<reference evidence="2" key="1">
    <citation type="submission" date="2023-07" db="EMBL/GenBank/DDBJ databases">
        <authorList>
            <consortium name="CYATHOMIX"/>
        </authorList>
    </citation>
    <scope>NUCLEOTIDE SEQUENCE</scope>
    <source>
        <strain evidence="2">N/A</strain>
    </source>
</reference>
<comment type="caution">
    <text evidence="2">The sequence shown here is derived from an EMBL/GenBank/DDBJ whole genome shotgun (WGS) entry which is preliminary data.</text>
</comment>